<dbReference type="EMBL" id="SADY01000002">
    <property type="protein sequence ID" value="TQR46021.1"/>
    <property type="molecule type" value="Genomic_DNA"/>
</dbReference>
<comment type="caution">
    <text evidence="2">The sequence shown here is derived from an EMBL/GenBank/DDBJ whole genome shotgun (WGS) entry which is preliminary data.</text>
</comment>
<accession>A0ABY3AVM3</accession>
<keyword evidence="1" id="KW-0812">Transmembrane</keyword>
<keyword evidence="3" id="KW-1185">Reference proteome</keyword>
<gene>
    <name evidence="2" type="ORF">C7Y44_10040</name>
</gene>
<dbReference type="Proteomes" id="UP000316208">
    <property type="component" value="Unassembled WGS sequence"/>
</dbReference>
<evidence type="ECO:0000313" key="3">
    <source>
        <dbReference type="Proteomes" id="UP000316208"/>
    </source>
</evidence>
<keyword evidence="1" id="KW-1133">Transmembrane helix</keyword>
<sequence length="59" mass="6511">MHDDGRSICSCIDSPSGELVNYYPICVASVALIAMGAYLFIRTVSILEGYSRLARNEHM</sequence>
<feature type="transmembrane region" description="Helical" evidence="1">
    <location>
        <begin position="22"/>
        <end position="41"/>
    </location>
</feature>
<evidence type="ECO:0000256" key="1">
    <source>
        <dbReference type="SAM" id="Phobius"/>
    </source>
</evidence>
<reference evidence="2 3" key="1">
    <citation type="submission" date="2018-03" db="EMBL/GenBank/DDBJ databases">
        <title>Aerobic endospore-forming bacteria genome sequencing and assembly.</title>
        <authorList>
            <person name="Cavalcante D.A."/>
            <person name="Driks A."/>
            <person name="Putonti C."/>
            <person name="De-Souza M.T."/>
        </authorList>
    </citation>
    <scope>NUCLEOTIDE SEQUENCE [LARGE SCALE GENOMIC DNA]</scope>
    <source>
        <strain evidence="2 3">SDF0028</strain>
    </source>
</reference>
<protein>
    <submittedName>
        <fullName evidence="2">Uncharacterized protein</fullName>
    </submittedName>
</protein>
<evidence type="ECO:0000313" key="2">
    <source>
        <dbReference type="EMBL" id="TQR46021.1"/>
    </source>
</evidence>
<keyword evidence="1" id="KW-0472">Membrane</keyword>
<organism evidence="2 3">
    <name type="scientific">Paenibacillus popilliae</name>
    <name type="common">Bacillus popilliae</name>
    <dbReference type="NCBI Taxonomy" id="78057"/>
    <lineage>
        <taxon>Bacteria</taxon>
        <taxon>Bacillati</taxon>
        <taxon>Bacillota</taxon>
        <taxon>Bacilli</taxon>
        <taxon>Bacillales</taxon>
        <taxon>Paenibacillaceae</taxon>
        <taxon>Paenibacillus</taxon>
    </lineage>
</organism>
<proteinExistence type="predicted"/>
<name>A0ABY3AVM3_PAEPP</name>